<dbReference type="InParanoid" id="A7T387"/>
<sequence length="580" mass="65992">MSEPEPSSPRPERTPIPERSPTAEPEWTGNSKAEPIPDWTNATATWLGAWEVHWIGLGAMFTLLTLYAAFYIITMMRVKQKRRRIFSIFVSSMLLVFGISRAMFLFINPYESPQCYILPSCPALLTRILFGIGLPCLTAAFLFIQLVFLQVVEMRLCPSRVQSWKFLLGIIITHFSLAIVTEIIIFIFADWKSLSIACQAFFIVFSLALSSSFVYTGTTIIRHVQNSSRDVGSIGQRIDTEAHAHGGKTSLTKLVRITFLVAALGLVSCALQIYSIFAVYDIYKNDSPQPWPWWAFQTLFRCVELASGCTMGYVSPRQTGNLKSIICCAHDQEKAVFYYTDIENSENAVTIQNNGLYNTSQESEELSVSSSFDSESELLESQHELLDSEFHGYDESLDPVPNEEEAAEYEQQLHEENEQEEELLRRFSREQDISTWFKCSNCLLKLLVTKEECRCCTEFATCSEKLQEVGLEGCIVDHPGFSVNCLNEWVLRTAAVGLKTRKKKSYTSVKSAKNASESEFLRYVAYRQYVRLVYECVGWSKRASLPSCVYNKIREAFPSETFHGFEEDKEDANSEDMEFE</sequence>
<accession>A7T387</accession>
<feature type="transmembrane region" description="Helical" evidence="9">
    <location>
        <begin position="194"/>
        <end position="215"/>
    </location>
</feature>
<evidence type="ECO:0000256" key="6">
    <source>
        <dbReference type="ARBA" id="ARBA00023136"/>
    </source>
</evidence>
<dbReference type="PhylomeDB" id="A7T387"/>
<keyword evidence="5 9" id="KW-1133">Transmembrane helix</keyword>
<feature type="transmembrane region" description="Helical" evidence="9">
    <location>
        <begin position="164"/>
        <end position="188"/>
    </location>
</feature>
<keyword evidence="6 9" id="KW-0472">Membrane</keyword>
<feature type="transmembrane region" description="Helical" evidence="9">
    <location>
        <begin position="257"/>
        <end position="280"/>
    </location>
</feature>
<feature type="transmembrane region" description="Helical" evidence="9">
    <location>
        <begin position="128"/>
        <end position="152"/>
    </location>
</feature>
<dbReference type="STRING" id="45351.A7T387"/>
<keyword evidence="3 9" id="KW-0812">Transmembrane</keyword>
<keyword evidence="7" id="KW-0175">Coiled coil</keyword>
<evidence type="ECO:0000256" key="2">
    <source>
        <dbReference type="ARBA" id="ARBA00022553"/>
    </source>
</evidence>
<feature type="domain" description="Proline-rich transmembrane protein 3/4" evidence="10">
    <location>
        <begin position="29"/>
        <end position="316"/>
    </location>
</feature>
<feature type="transmembrane region" description="Helical" evidence="9">
    <location>
        <begin position="52"/>
        <end position="73"/>
    </location>
</feature>
<dbReference type="PANTHER" id="PTHR35578:SF6">
    <property type="entry name" value="PROLINE-RICH TRANSMEMBRANE PROTEIN 4"/>
    <property type="match status" value="1"/>
</dbReference>
<dbReference type="HOGENOM" id="CLU_470354_0_0_1"/>
<proteinExistence type="predicted"/>
<dbReference type="InterPro" id="IPR052836">
    <property type="entry name" value="PRRT_domain-containing"/>
</dbReference>
<feature type="transmembrane region" description="Helical" evidence="9">
    <location>
        <begin position="85"/>
        <end position="108"/>
    </location>
</feature>
<evidence type="ECO:0000259" key="10">
    <source>
        <dbReference type="Pfam" id="PF25987"/>
    </source>
</evidence>
<feature type="region of interest" description="Disordered" evidence="8">
    <location>
        <begin position="1"/>
        <end position="37"/>
    </location>
</feature>
<dbReference type="EMBL" id="DS470436">
    <property type="protein sequence ID" value="EDO29578.1"/>
    <property type="molecule type" value="Genomic_DNA"/>
</dbReference>
<evidence type="ECO:0000256" key="4">
    <source>
        <dbReference type="ARBA" id="ARBA00022729"/>
    </source>
</evidence>
<evidence type="ECO:0000256" key="3">
    <source>
        <dbReference type="ARBA" id="ARBA00022692"/>
    </source>
</evidence>
<dbReference type="AlphaFoldDB" id="A7T387"/>
<evidence type="ECO:0000256" key="1">
    <source>
        <dbReference type="ARBA" id="ARBA00004141"/>
    </source>
</evidence>
<evidence type="ECO:0000256" key="9">
    <source>
        <dbReference type="SAM" id="Phobius"/>
    </source>
</evidence>
<feature type="coiled-coil region" evidence="7">
    <location>
        <begin position="402"/>
        <end position="430"/>
    </location>
</feature>
<gene>
    <name evidence="11" type="ORF">NEMVEDRAFT_v1g248653</name>
</gene>
<dbReference type="InterPro" id="IPR059081">
    <property type="entry name" value="PRRT3-4"/>
</dbReference>
<organism evidence="11 12">
    <name type="scientific">Nematostella vectensis</name>
    <name type="common">Starlet sea anemone</name>
    <dbReference type="NCBI Taxonomy" id="45351"/>
    <lineage>
        <taxon>Eukaryota</taxon>
        <taxon>Metazoa</taxon>
        <taxon>Cnidaria</taxon>
        <taxon>Anthozoa</taxon>
        <taxon>Hexacorallia</taxon>
        <taxon>Actiniaria</taxon>
        <taxon>Edwardsiidae</taxon>
        <taxon>Nematostella</taxon>
    </lineage>
</organism>
<protein>
    <recommendedName>
        <fullName evidence="10">Proline-rich transmembrane protein 3/4 domain-containing protein</fullName>
    </recommendedName>
</protein>
<dbReference type="Proteomes" id="UP000001593">
    <property type="component" value="Unassembled WGS sequence"/>
</dbReference>
<dbReference type="eggNOG" id="ENOG502QU49">
    <property type="taxonomic scope" value="Eukaryota"/>
</dbReference>
<evidence type="ECO:0000256" key="7">
    <source>
        <dbReference type="SAM" id="Coils"/>
    </source>
</evidence>
<keyword evidence="4" id="KW-0732">Signal</keyword>
<keyword evidence="12" id="KW-1185">Reference proteome</keyword>
<name>A7T387_NEMVE</name>
<dbReference type="PANTHER" id="PTHR35578">
    <property type="entry name" value="PROLINE-RICH TRANSMEMBRANE PROTEIN 4-RELATED"/>
    <property type="match status" value="1"/>
</dbReference>
<dbReference type="Pfam" id="PF25987">
    <property type="entry name" value="PRRT3"/>
    <property type="match status" value="1"/>
</dbReference>
<comment type="subcellular location">
    <subcellularLocation>
        <location evidence="1">Membrane</location>
        <topology evidence="1">Multi-pass membrane protein</topology>
    </subcellularLocation>
</comment>
<evidence type="ECO:0000256" key="8">
    <source>
        <dbReference type="SAM" id="MobiDB-lite"/>
    </source>
</evidence>
<evidence type="ECO:0000256" key="5">
    <source>
        <dbReference type="ARBA" id="ARBA00022989"/>
    </source>
</evidence>
<evidence type="ECO:0000313" key="11">
    <source>
        <dbReference type="EMBL" id="EDO29578.1"/>
    </source>
</evidence>
<reference evidence="11 12" key="1">
    <citation type="journal article" date="2007" name="Science">
        <title>Sea anemone genome reveals ancestral eumetazoan gene repertoire and genomic organization.</title>
        <authorList>
            <person name="Putnam N.H."/>
            <person name="Srivastava M."/>
            <person name="Hellsten U."/>
            <person name="Dirks B."/>
            <person name="Chapman J."/>
            <person name="Salamov A."/>
            <person name="Terry A."/>
            <person name="Shapiro H."/>
            <person name="Lindquist E."/>
            <person name="Kapitonov V.V."/>
            <person name="Jurka J."/>
            <person name="Genikhovich G."/>
            <person name="Grigoriev I.V."/>
            <person name="Lucas S.M."/>
            <person name="Steele R.E."/>
            <person name="Finnerty J.R."/>
            <person name="Technau U."/>
            <person name="Martindale M.Q."/>
            <person name="Rokhsar D.S."/>
        </authorList>
    </citation>
    <scope>NUCLEOTIDE SEQUENCE [LARGE SCALE GENOMIC DNA]</scope>
    <source>
        <strain evidence="12">CH2 X CH6</strain>
    </source>
</reference>
<evidence type="ECO:0000313" key="12">
    <source>
        <dbReference type="Proteomes" id="UP000001593"/>
    </source>
</evidence>
<keyword evidence="2" id="KW-0597">Phosphoprotein</keyword>